<evidence type="ECO:0008006" key="4">
    <source>
        <dbReference type="Google" id="ProtNLM"/>
    </source>
</evidence>
<dbReference type="Gene3D" id="3.90.320.10">
    <property type="match status" value="1"/>
</dbReference>
<dbReference type="Proteomes" id="UP001063698">
    <property type="component" value="Chromosome"/>
</dbReference>
<proteinExistence type="predicted"/>
<evidence type="ECO:0000313" key="2">
    <source>
        <dbReference type="EMBL" id="UXD22114.1"/>
    </source>
</evidence>
<accession>A0A977KAJ9</accession>
<dbReference type="KEGG" id="ipc:IPA_01785"/>
<name>A0A977KAJ9_9CREN</name>
<keyword evidence="3" id="KW-1185">Reference proteome</keyword>
<dbReference type="InterPro" id="IPR011604">
    <property type="entry name" value="PDDEXK-like_dom_sf"/>
</dbReference>
<dbReference type="AlphaFoldDB" id="A0A977KAJ9"/>
<dbReference type="EMBL" id="CP006868">
    <property type="protein sequence ID" value="UXD22114.1"/>
    <property type="molecule type" value="Genomic_DNA"/>
</dbReference>
<sequence>MDERDLLKMILTPILERAKEDRMQSEDDREDVVHVSKLSRGCVKFKENRLFEDDVDTFIESLLKGENNSISWLLGQLVHASIEGLTDHKVIDGCQLIAEKEVFKKVRISCPPHEVTVVGHVDLYASCPQGDFAVELKYRGGGELGLRSLYQTKVYSAALGVPVYIIIITPEKVKVEKVEADEAFLQDIVDRFKCKGLIEEIVFNPDARPCNNCALREQCDVWKRTVSVLLSKIS</sequence>
<evidence type="ECO:0000313" key="3">
    <source>
        <dbReference type="Proteomes" id="UP001063698"/>
    </source>
</evidence>
<gene>
    <name evidence="2" type="ORF">IPA_01785</name>
</gene>
<comment type="cofactor">
    <cofactor evidence="1">
        <name>Mn(2+)</name>
        <dbReference type="ChEBI" id="CHEBI:29035"/>
    </cofactor>
</comment>
<evidence type="ECO:0000256" key="1">
    <source>
        <dbReference type="ARBA" id="ARBA00001936"/>
    </source>
</evidence>
<reference evidence="2" key="1">
    <citation type="submission" date="2013-11" db="EMBL/GenBank/DDBJ databases">
        <title>Comparative genomics of Ignicoccus.</title>
        <authorList>
            <person name="Podar M."/>
        </authorList>
    </citation>
    <scope>NUCLEOTIDE SEQUENCE</scope>
    <source>
        <strain evidence="2">DSM 13166</strain>
    </source>
</reference>
<protein>
    <recommendedName>
        <fullName evidence="4">DUF83 domain-containing protein</fullName>
    </recommendedName>
</protein>
<organism evidence="2 3">
    <name type="scientific">Ignicoccus pacificus DSM 13166</name>
    <dbReference type="NCBI Taxonomy" id="940294"/>
    <lineage>
        <taxon>Archaea</taxon>
        <taxon>Thermoproteota</taxon>
        <taxon>Thermoprotei</taxon>
        <taxon>Desulfurococcales</taxon>
        <taxon>Desulfurococcaceae</taxon>
        <taxon>Ignicoccus</taxon>
    </lineage>
</organism>